<dbReference type="EMBL" id="JABDTM020027992">
    <property type="protein sequence ID" value="KAH0809675.1"/>
    <property type="molecule type" value="Genomic_DNA"/>
</dbReference>
<proteinExistence type="predicted"/>
<feature type="region of interest" description="Disordered" evidence="1">
    <location>
        <begin position="58"/>
        <end position="89"/>
    </location>
</feature>
<comment type="caution">
    <text evidence="2">The sequence shown here is derived from an EMBL/GenBank/DDBJ whole genome shotgun (WGS) entry which is preliminary data.</text>
</comment>
<gene>
    <name evidence="2" type="ORF">GEV33_013115</name>
</gene>
<organism evidence="2 3">
    <name type="scientific">Tenebrio molitor</name>
    <name type="common">Yellow mealworm beetle</name>
    <dbReference type="NCBI Taxonomy" id="7067"/>
    <lineage>
        <taxon>Eukaryota</taxon>
        <taxon>Metazoa</taxon>
        <taxon>Ecdysozoa</taxon>
        <taxon>Arthropoda</taxon>
        <taxon>Hexapoda</taxon>
        <taxon>Insecta</taxon>
        <taxon>Pterygota</taxon>
        <taxon>Neoptera</taxon>
        <taxon>Endopterygota</taxon>
        <taxon>Coleoptera</taxon>
        <taxon>Polyphaga</taxon>
        <taxon>Cucujiformia</taxon>
        <taxon>Tenebrionidae</taxon>
        <taxon>Tenebrio</taxon>
    </lineage>
</organism>
<dbReference type="AlphaFoldDB" id="A0A8J6L6R1"/>
<keyword evidence="3" id="KW-1185">Reference proteome</keyword>
<feature type="region of interest" description="Disordered" evidence="1">
    <location>
        <begin position="204"/>
        <end position="260"/>
    </location>
</feature>
<reference evidence="2" key="1">
    <citation type="journal article" date="2020" name="J Insects Food Feed">
        <title>The yellow mealworm (Tenebrio molitor) genome: a resource for the emerging insects as food and feed industry.</title>
        <authorList>
            <person name="Eriksson T."/>
            <person name="Andere A."/>
            <person name="Kelstrup H."/>
            <person name="Emery V."/>
            <person name="Picard C."/>
        </authorList>
    </citation>
    <scope>NUCLEOTIDE SEQUENCE</scope>
    <source>
        <strain evidence="2">Stoneville</strain>
        <tissue evidence="2">Whole head</tissue>
    </source>
</reference>
<dbReference type="Proteomes" id="UP000719412">
    <property type="component" value="Unassembled WGS sequence"/>
</dbReference>
<name>A0A8J6L6R1_TENMO</name>
<reference evidence="2" key="2">
    <citation type="submission" date="2021-08" db="EMBL/GenBank/DDBJ databases">
        <authorList>
            <person name="Eriksson T."/>
        </authorList>
    </citation>
    <scope>NUCLEOTIDE SEQUENCE</scope>
    <source>
        <strain evidence="2">Stoneville</strain>
        <tissue evidence="2">Whole head</tissue>
    </source>
</reference>
<protein>
    <submittedName>
        <fullName evidence="2">Uncharacterized protein</fullName>
    </submittedName>
</protein>
<evidence type="ECO:0000256" key="1">
    <source>
        <dbReference type="SAM" id="MobiDB-lite"/>
    </source>
</evidence>
<sequence length="260" mass="28793">MNRHTSNTTQWARAVQTARRFRAAAYVKAGPPPDGTAVPEVLNGCKGAVKFCPVKKQRSSGTIFPPPPATSSAAPRSYSVLQHSEHHNGSLPADATHILRRDCSATCVHANLAAASRRALCPHEKCMRRDSAEIKQRPAARITRENFTPREQLHANNGGIVPVNINGLGDFAGEFGYCSPGAAPKTRLDLPEWREKKTRYEKYSEWTVQTPNAKPEKNRNDSPELTPERLRSGGEPSENGRRWWKPDAAISQRRKQSARA</sequence>
<evidence type="ECO:0000313" key="2">
    <source>
        <dbReference type="EMBL" id="KAH0809675.1"/>
    </source>
</evidence>
<feature type="compositionally biased region" description="Basic and acidic residues" evidence="1">
    <location>
        <begin position="214"/>
        <end position="245"/>
    </location>
</feature>
<accession>A0A8J6L6R1</accession>
<evidence type="ECO:0000313" key="3">
    <source>
        <dbReference type="Proteomes" id="UP000719412"/>
    </source>
</evidence>